<protein>
    <recommendedName>
        <fullName evidence="4">Type IV secretion system protein</fullName>
    </recommendedName>
</protein>
<evidence type="ECO:0000313" key="2">
    <source>
        <dbReference type="EMBL" id="TCZ55792.1"/>
    </source>
</evidence>
<gene>
    <name evidence="2" type="ORF">EXY23_20910</name>
</gene>
<sequence>MRRKLLIATTALTLCAVLPARAFDIVHDPASNATRIVEAARAISEAIRQYQMLERTYNAVAHATDLQGLAQALGPVTRTYMPEAGSALESMRGVGQLWGQAQRLRTGNRIYMPPVLDEWANEMERRENATANAQAIAAAGMEDAQDRISRLSAMQLRLETAQDGTEVAAVNGQILVEQQNLAAHRAQIEQAHLVLAAEDRVAQQRSEQRWRRDVDDWAAKTEGALAGW</sequence>
<evidence type="ECO:0000313" key="3">
    <source>
        <dbReference type="Proteomes" id="UP000295023"/>
    </source>
</evidence>
<dbReference type="SUPFAM" id="SSF101082">
    <property type="entry name" value="Typo IV secretion system protein TraC"/>
    <property type="match status" value="1"/>
</dbReference>
<dbReference type="InterPro" id="IPR023220">
    <property type="entry name" value="T4SS_VirB5-domain"/>
</dbReference>
<dbReference type="Proteomes" id="UP000295023">
    <property type="component" value="Unassembled WGS sequence"/>
</dbReference>
<dbReference type="Pfam" id="PF07996">
    <property type="entry name" value="T4SS"/>
    <property type="match status" value="1"/>
</dbReference>
<proteinExistence type="predicted"/>
<accession>A0A4R4D6H6</accession>
<dbReference type="InterPro" id="IPR014158">
    <property type="entry name" value="T4SS_VirB5"/>
</dbReference>
<dbReference type="Gene3D" id="1.20.58.430">
    <property type="entry name" value="Type IV secretion system, VirB5-domain"/>
    <property type="match status" value="1"/>
</dbReference>
<feature type="signal peptide" evidence="1">
    <location>
        <begin position="1"/>
        <end position="22"/>
    </location>
</feature>
<feature type="chain" id="PRO_5020872154" description="Type IV secretion system protein" evidence="1">
    <location>
        <begin position="23"/>
        <end position="228"/>
    </location>
</feature>
<reference evidence="2 3" key="1">
    <citation type="submission" date="2019-03" db="EMBL/GenBank/DDBJ databases">
        <title>Paracraurococcus aquatilis NE82 genome sequence.</title>
        <authorList>
            <person name="Zhao Y."/>
            <person name="Du Z."/>
        </authorList>
    </citation>
    <scope>NUCLEOTIDE SEQUENCE [LARGE SCALE GENOMIC DNA]</scope>
    <source>
        <strain evidence="2 3">NE82</strain>
    </source>
</reference>
<keyword evidence="3" id="KW-1185">Reference proteome</keyword>
<evidence type="ECO:0000256" key="1">
    <source>
        <dbReference type="SAM" id="SignalP"/>
    </source>
</evidence>
<dbReference type="EMBL" id="SKBM01000025">
    <property type="protein sequence ID" value="TCZ55792.1"/>
    <property type="molecule type" value="Genomic_DNA"/>
</dbReference>
<keyword evidence="1" id="KW-0732">Signal</keyword>
<organism evidence="2 3">
    <name type="scientific">Roseicella aquatilis</name>
    <dbReference type="NCBI Taxonomy" id="2527868"/>
    <lineage>
        <taxon>Bacteria</taxon>
        <taxon>Pseudomonadati</taxon>
        <taxon>Pseudomonadota</taxon>
        <taxon>Alphaproteobacteria</taxon>
        <taxon>Acetobacterales</taxon>
        <taxon>Roseomonadaceae</taxon>
        <taxon>Roseicella</taxon>
    </lineage>
</organism>
<name>A0A4R4D6H6_9PROT</name>
<dbReference type="AlphaFoldDB" id="A0A4R4D6H6"/>
<dbReference type="RefSeq" id="WP_132294178.1">
    <property type="nucleotide sequence ID" value="NZ_SKBM01000025.1"/>
</dbReference>
<comment type="caution">
    <text evidence="2">The sequence shown here is derived from an EMBL/GenBank/DDBJ whole genome shotgun (WGS) entry which is preliminary data.</text>
</comment>
<evidence type="ECO:0008006" key="4">
    <source>
        <dbReference type="Google" id="ProtNLM"/>
    </source>
</evidence>
<dbReference type="OrthoDB" id="7259436at2"/>